<sequence length="146" mass="15980">MADLLSSNKKGSVSKMRPALQLKLTTSEAFESEAFFKMIEETLRKEGPALVKKVNAVFAFNVTDGPNGKKEKWLIDVKNGNGSVRRGAQGRADTTFTMKDKDIVKLMKGTLQPQPAFFAGKLKVSGNMGIALKLQQIIPKVPQAKL</sequence>
<gene>
    <name evidence="2" type="ORF">HOLleu_14206</name>
</gene>
<dbReference type="OrthoDB" id="5327538at2759"/>
<evidence type="ECO:0000313" key="3">
    <source>
        <dbReference type="Proteomes" id="UP001152320"/>
    </source>
</evidence>
<dbReference type="EMBL" id="JAIZAY010000006">
    <property type="protein sequence ID" value="KAJ8040022.1"/>
    <property type="molecule type" value="Genomic_DNA"/>
</dbReference>
<keyword evidence="3" id="KW-1185">Reference proteome</keyword>
<evidence type="ECO:0000259" key="1">
    <source>
        <dbReference type="Pfam" id="PF02036"/>
    </source>
</evidence>
<protein>
    <submittedName>
        <fullName evidence="2">Non-specific lipid-transfer protein</fullName>
    </submittedName>
</protein>
<feature type="domain" description="SCP2" evidence="1">
    <location>
        <begin position="40"/>
        <end position="138"/>
    </location>
</feature>
<dbReference type="Pfam" id="PF02036">
    <property type="entry name" value="SCP2"/>
    <property type="match status" value="1"/>
</dbReference>
<dbReference type="FunFam" id="3.30.1050.10:FF:000001">
    <property type="entry name" value="Putative Non-specific lipid-transfer protein"/>
    <property type="match status" value="1"/>
</dbReference>
<dbReference type="Proteomes" id="UP001152320">
    <property type="component" value="Chromosome 6"/>
</dbReference>
<evidence type="ECO:0000313" key="2">
    <source>
        <dbReference type="EMBL" id="KAJ8040022.1"/>
    </source>
</evidence>
<dbReference type="GO" id="GO:0005829">
    <property type="term" value="C:cytosol"/>
    <property type="evidence" value="ECO:0007669"/>
    <property type="project" value="TreeGrafter"/>
</dbReference>
<proteinExistence type="predicted"/>
<dbReference type="InterPro" id="IPR003033">
    <property type="entry name" value="SCP2_sterol-bd_dom"/>
</dbReference>
<organism evidence="2 3">
    <name type="scientific">Holothuria leucospilota</name>
    <name type="common">Black long sea cucumber</name>
    <name type="synonym">Mertensiothuria leucospilota</name>
    <dbReference type="NCBI Taxonomy" id="206669"/>
    <lineage>
        <taxon>Eukaryota</taxon>
        <taxon>Metazoa</taxon>
        <taxon>Echinodermata</taxon>
        <taxon>Eleutherozoa</taxon>
        <taxon>Echinozoa</taxon>
        <taxon>Holothuroidea</taxon>
        <taxon>Aspidochirotacea</taxon>
        <taxon>Aspidochirotida</taxon>
        <taxon>Holothuriidae</taxon>
        <taxon>Holothuria</taxon>
    </lineage>
</organism>
<dbReference type="InterPro" id="IPR036527">
    <property type="entry name" value="SCP2_sterol-bd_dom_sf"/>
</dbReference>
<dbReference type="PANTHER" id="PTHR10094:SF25">
    <property type="entry name" value="SCP2 STEROL-BINDING DOMAIN-CONTAINING PROTEIN 1"/>
    <property type="match status" value="1"/>
</dbReference>
<accession>A0A9Q1C7B6</accession>
<dbReference type="PANTHER" id="PTHR10094">
    <property type="entry name" value="STEROL CARRIER PROTEIN 2 SCP-2 FAMILY PROTEIN"/>
    <property type="match status" value="1"/>
</dbReference>
<reference evidence="2" key="1">
    <citation type="submission" date="2021-10" db="EMBL/GenBank/DDBJ databases">
        <title>Tropical sea cucumber genome reveals ecological adaptation and Cuvierian tubules defense mechanism.</title>
        <authorList>
            <person name="Chen T."/>
        </authorList>
    </citation>
    <scope>NUCLEOTIDE SEQUENCE</scope>
    <source>
        <strain evidence="2">Nanhai2018</strain>
        <tissue evidence="2">Muscle</tissue>
    </source>
</reference>
<dbReference type="AlphaFoldDB" id="A0A9Q1C7B6"/>
<dbReference type="Gene3D" id="3.30.1050.10">
    <property type="entry name" value="SCP2 sterol-binding domain"/>
    <property type="match status" value="1"/>
</dbReference>
<dbReference type="SUPFAM" id="SSF55718">
    <property type="entry name" value="SCP-like"/>
    <property type="match status" value="1"/>
</dbReference>
<name>A0A9Q1C7B6_HOLLE</name>
<comment type="caution">
    <text evidence="2">The sequence shown here is derived from an EMBL/GenBank/DDBJ whole genome shotgun (WGS) entry which is preliminary data.</text>
</comment>